<gene>
    <name evidence="15" type="primary">asd</name>
    <name evidence="14" type="ORF">ASJ82_00475</name>
    <name evidence="15" type="ORF">MSCUN_11730</name>
</gene>
<dbReference type="RefSeq" id="WP_095608724.1">
    <property type="nucleotide sequence ID" value="NZ_CAUHCB010000002.1"/>
</dbReference>
<keyword evidence="7" id="KW-0521">NADP</keyword>
<dbReference type="PANTHER" id="PTHR46718">
    <property type="entry name" value="ASPARTATE-SEMIALDEHYDE DEHYDROGENASE"/>
    <property type="match status" value="1"/>
</dbReference>
<feature type="active site" description="Proton acceptor" evidence="12">
    <location>
        <position position="242"/>
    </location>
</feature>
<dbReference type="GO" id="GO:0004073">
    <property type="term" value="F:aspartate-semialdehyde dehydrogenase activity"/>
    <property type="evidence" value="ECO:0007669"/>
    <property type="project" value="UniProtKB-EC"/>
</dbReference>
<dbReference type="PROSITE" id="PS01103">
    <property type="entry name" value="ASD"/>
    <property type="match status" value="1"/>
</dbReference>
<dbReference type="PANTHER" id="PTHR46718:SF1">
    <property type="entry name" value="ASPARTATE-SEMIALDEHYDE DEHYDROGENASE"/>
    <property type="match status" value="1"/>
</dbReference>
<dbReference type="Gene3D" id="3.40.50.720">
    <property type="entry name" value="NAD(P)-binding Rossmann-like Domain"/>
    <property type="match status" value="1"/>
</dbReference>
<keyword evidence="9 14" id="KW-0560">Oxidoreductase</keyword>
<dbReference type="InterPro" id="IPR000534">
    <property type="entry name" value="Semialdehyde_DH_NAD-bd"/>
</dbReference>
<proteinExistence type="inferred from homology"/>
<evidence type="ECO:0000256" key="1">
    <source>
        <dbReference type="ARBA" id="ARBA00005021"/>
    </source>
</evidence>
<evidence type="ECO:0000256" key="9">
    <source>
        <dbReference type="ARBA" id="ARBA00023002"/>
    </source>
</evidence>
<reference evidence="14 16" key="2">
    <citation type="journal article" date="2017" name="BMC Genomics">
        <title>Genomic analysis of methanogenic archaea reveals a shift towards energy conservation.</title>
        <authorList>
            <person name="Gilmore S.P."/>
            <person name="Henske J.K."/>
            <person name="Sexton J.A."/>
            <person name="Solomon K.V."/>
            <person name="Seppala S."/>
            <person name="Yoo J.I."/>
            <person name="Huyett L.M."/>
            <person name="Pressman A."/>
            <person name="Cogan J.Z."/>
            <person name="Kivenson V."/>
            <person name="Peng X."/>
            <person name="Tan Y."/>
            <person name="Valentine D.L."/>
            <person name="O'Malley M.A."/>
        </authorList>
    </citation>
    <scope>NUCLEOTIDE SEQUENCE [LARGE SCALE GENOMIC DNA]</scope>
    <source>
        <strain evidence="14 16">1R-7</strain>
    </source>
</reference>
<dbReference type="EC" id="1.2.1.11" evidence="4"/>
<evidence type="ECO:0000313" key="17">
    <source>
        <dbReference type="Proteomes" id="UP000246004"/>
    </source>
</evidence>
<accession>A0A2A2HDN5</accession>
<dbReference type="Proteomes" id="UP000246004">
    <property type="component" value="Unassembled WGS sequence"/>
</dbReference>
<comment type="caution">
    <text evidence="14">The sequence shown here is derived from an EMBL/GenBank/DDBJ whole genome shotgun (WGS) entry which is preliminary data.</text>
</comment>
<feature type="domain" description="Semialdehyde dehydrogenase NAD-binding" evidence="13">
    <location>
        <begin position="4"/>
        <end position="130"/>
    </location>
</feature>
<feature type="active site" description="Acyl-thioester intermediate" evidence="12">
    <location>
        <position position="149"/>
    </location>
</feature>
<keyword evidence="16" id="KW-1185">Reference proteome</keyword>
<evidence type="ECO:0000256" key="7">
    <source>
        <dbReference type="ARBA" id="ARBA00022857"/>
    </source>
</evidence>
<dbReference type="SUPFAM" id="SSF51735">
    <property type="entry name" value="NAD(P)-binding Rossmann-fold domains"/>
    <property type="match status" value="1"/>
</dbReference>
<dbReference type="GO" id="GO:0019877">
    <property type="term" value="P:diaminopimelate biosynthetic process"/>
    <property type="evidence" value="ECO:0007669"/>
    <property type="project" value="UniProtKB-KW"/>
</dbReference>
<dbReference type="InterPro" id="IPR051823">
    <property type="entry name" value="ASADH-related"/>
</dbReference>
<dbReference type="GO" id="GO:0009086">
    <property type="term" value="P:methionine biosynthetic process"/>
    <property type="evidence" value="ECO:0007669"/>
    <property type="project" value="UniProtKB-KW"/>
</dbReference>
<keyword evidence="11" id="KW-0486">Methionine biosynthesis</keyword>
<dbReference type="Gene3D" id="3.30.360.10">
    <property type="entry name" value="Dihydrodipicolinate Reductase, domain 2"/>
    <property type="match status" value="1"/>
</dbReference>
<evidence type="ECO:0000256" key="3">
    <source>
        <dbReference type="ARBA" id="ARBA00010584"/>
    </source>
</evidence>
<dbReference type="NCBIfam" id="NF006416">
    <property type="entry name" value="PRK08664.1"/>
    <property type="match status" value="1"/>
</dbReference>
<evidence type="ECO:0000256" key="6">
    <source>
        <dbReference type="ARBA" id="ARBA00022697"/>
    </source>
</evidence>
<dbReference type="CDD" id="cd02315">
    <property type="entry name" value="ScASADH_like_N"/>
    <property type="match status" value="1"/>
</dbReference>
<dbReference type="InterPro" id="IPR005676">
    <property type="entry name" value="Asp_semi-ald_DH_pep-lack"/>
</dbReference>
<dbReference type="InterPro" id="IPR012280">
    <property type="entry name" value="Semialdhyde_DH_dimer_dom"/>
</dbReference>
<evidence type="ECO:0000256" key="12">
    <source>
        <dbReference type="PIRSR" id="PIRSR000148-1"/>
    </source>
</evidence>
<dbReference type="OrthoDB" id="38238at2157"/>
<comment type="pathway">
    <text evidence="1">Amino-acid biosynthesis; L-methionine biosynthesis via de novo pathway; L-homoserine from L-aspartate: step 2/3.</text>
</comment>
<keyword evidence="6" id="KW-0791">Threonine biosynthesis</keyword>
<evidence type="ECO:0000256" key="5">
    <source>
        <dbReference type="ARBA" id="ARBA00022605"/>
    </source>
</evidence>
<dbReference type="PIRSF" id="PIRSF000148">
    <property type="entry name" value="ASA_dh"/>
    <property type="match status" value="1"/>
</dbReference>
<sequence length="350" mass="38420">MVNNVCVLGATGMVGQRFIQLLSQIPDFNIVNIAASERSAGKRYEDAVNWHQTTPIPEEVRDMKIVNTDPNEVADDVDFVFASLPAGLAEPVEAAFAEKFIVASNASVNRMKENIPLVIPEVNPEHLEMMELQKDINGWDGCIVTNPNCSTIALTLTLKPLFDKYNFKRVGVTTMQAVSGAGYNGVPSMGILDNVIPYIGSEEEKMQSETLHLLGERDGGVVQKANFPLSASCNRVGVIDGHTESVSIEFEDDDVTVEDIQETLSEFRGLPQEENLSFAPEQPVIVRKEEDRPQPRMDRDAGHGMSVSVGRIRPDVFDNSFKYTLVGHNTIRGAAGASILNAQLISKLYL</sequence>
<dbReference type="UniPathway" id="UPA00050">
    <property type="reaction ID" value="UER00463"/>
</dbReference>
<dbReference type="GO" id="GO:0050661">
    <property type="term" value="F:NADP binding"/>
    <property type="evidence" value="ECO:0007669"/>
    <property type="project" value="InterPro"/>
</dbReference>
<dbReference type="InterPro" id="IPR036291">
    <property type="entry name" value="NAD(P)-bd_dom_sf"/>
</dbReference>
<dbReference type="SMART" id="SM00859">
    <property type="entry name" value="Semialdhyde_dh"/>
    <property type="match status" value="1"/>
</dbReference>
<dbReference type="GO" id="GO:0009089">
    <property type="term" value="P:lysine biosynthetic process via diaminopimelate"/>
    <property type="evidence" value="ECO:0007669"/>
    <property type="project" value="UniProtKB-UniPathway"/>
</dbReference>
<keyword evidence="8" id="KW-0220">Diaminopimelate biosynthesis</keyword>
<dbReference type="CDD" id="cd18130">
    <property type="entry name" value="ASADH_C_arch_fung_like"/>
    <property type="match status" value="1"/>
</dbReference>
<dbReference type="AlphaFoldDB" id="A0A2A2HDN5"/>
<protein>
    <recommendedName>
        <fullName evidence="4">aspartate-semialdehyde dehydrogenase</fullName>
        <ecNumber evidence="4">1.2.1.11</ecNumber>
    </recommendedName>
</protein>
<evidence type="ECO:0000313" key="15">
    <source>
        <dbReference type="EMBL" id="PWL07930.1"/>
    </source>
</evidence>
<evidence type="ECO:0000256" key="10">
    <source>
        <dbReference type="ARBA" id="ARBA00023154"/>
    </source>
</evidence>
<comment type="pathway">
    <text evidence="2">Amino-acid biosynthesis; L-threonine biosynthesis; L-threonine from L-aspartate: step 2/5.</text>
</comment>
<reference evidence="15 17" key="1">
    <citation type="submission" date="2016-04" db="EMBL/GenBank/DDBJ databases">
        <title>Genome sequence of Methanosphaera cuniculi DSM 4103.</title>
        <authorList>
            <person name="Poehlein A."/>
            <person name="Seedorf H."/>
            <person name="Daniel R."/>
        </authorList>
    </citation>
    <scope>NUCLEOTIDE SEQUENCE [LARGE SCALE GENOMIC DNA]</scope>
    <source>
        <strain evidence="15 17">DSM 4103</strain>
    </source>
</reference>
<keyword evidence="5" id="KW-0028">Amino-acid biosynthesis</keyword>
<dbReference type="UniPathway" id="UPA00034">
    <property type="reaction ID" value="UER00016"/>
</dbReference>
<evidence type="ECO:0000256" key="8">
    <source>
        <dbReference type="ARBA" id="ARBA00022915"/>
    </source>
</evidence>
<evidence type="ECO:0000256" key="2">
    <source>
        <dbReference type="ARBA" id="ARBA00005097"/>
    </source>
</evidence>
<dbReference type="FunFam" id="3.30.360.10:FF:000016">
    <property type="entry name" value="Probable aspartate-semialdehyde dehydrogenase"/>
    <property type="match status" value="1"/>
</dbReference>
<dbReference type="Proteomes" id="UP000217528">
    <property type="component" value="Unassembled WGS sequence"/>
</dbReference>
<organism evidence="14 16">
    <name type="scientific">Methanosphaera cuniculi</name>
    <dbReference type="NCBI Taxonomy" id="1077256"/>
    <lineage>
        <taxon>Archaea</taxon>
        <taxon>Methanobacteriati</taxon>
        <taxon>Methanobacteriota</taxon>
        <taxon>Methanomada group</taxon>
        <taxon>Methanobacteria</taxon>
        <taxon>Methanobacteriales</taxon>
        <taxon>Methanobacteriaceae</taxon>
        <taxon>Methanosphaera</taxon>
    </lineage>
</organism>
<evidence type="ECO:0000259" key="13">
    <source>
        <dbReference type="SMART" id="SM00859"/>
    </source>
</evidence>
<dbReference type="SUPFAM" id="SSF55347">
    <property type="entry name" value="Glyceraldehyde-3-phosphate dehydrogenase-like, C-terminal domain"/>
    <property type="match status" value="1"/>
</dbReference>
<dbReference type="InterPro" id="IPR000319">
    <property type="entry name" value="Asp-semialdehyde_DH_CS"/>
</dbReference>
<evidence type="ECO:0000256" key="11">
    <source>
        <dbReference type="ARBA" id="ARBA00023167"/>
    </source>
</evidence>
<comment type="similarity">
    <text evidence="3">Belongs to the aspartate-semialdehyde dehydrogenase family.</text>
</comment>
<evidence type="ECO:0000256" key="4">
    <source>
        <dbReference type="ARBA" id="ARBA00013120"/>
    </source>
</evidence>
<dbReference type="GO" id="GO:0046983">
    <property type="term" value="F:protein dimerization activity"/>
    <property type="evidence" value="ECO:0007669"/>
    <property type="project" value="InterPro"/>
</dbReference>
<evidence type="ECO:0000313" key="14">
    <source>
        <dbReference type="EMBL" id="PAV07354.1"/>
    </source>
</evidence>
<dbReference type="EMBL" id="LWMS01000042">
    <property type="protein sequence ID" value="PWL07930.1"/>
    <property type="molecule type" value="Genomic_DNA"/>
</dbReference>
<keyword evidence="10" id="KW-0457">Lysine biosynthesis</keyword>
<dbReference type="UniPathway" id="UPA00051">
    <property type="reaction ID" value="UER00464"/>
</dbReference>
<dbReference type="Pfam" id="PF01118">
    <property type="entry name" value="Semialdhyde_dh"/>
    <property type="match status" value="1"/>
</dbReference>
<dbReference type="NCBIfam" id="TIGR00978">
    <property type="entry name" value="asd_EA"/>
    <property type="match status" value="1"/>
</dbReference>
<dbReference type="GO" id="GO:0009088">
    <property type="term" value="P:threonine biosynthetic process"/>
    <property type="evidence" value="ECO:0007669"/>
    <property type="project" value="UniProtKB-UniPathway"/>
</dbReference>
<name>A0A2A2HDN5_9EURY</name>
<dbReference type="EMBL" id="LMVN01000019">
    <property type="protein sequence ID" value="PAV07354.1"/>
    <property type="molecule type" value="Genomic_DNA"/>
</dbReference>
<dbReference type="Pfam" id="PF02774">
    <property type="entry name" value="Semialdhyde_dhC"/>
    <property type="match status" value="1"/>
</dbReference>
<evidence type="ECO:0000313" key="16">
    <source>
        <dbReference type="Proteomes" id="UP000217528"/>
    </source>
</evidence>
<dbReference type="GO" id="GO:0051287">
    <property type="term" value="F:NAD binding"/>
    <property type="evidence" value="ECO:0007669"/>
    <property type="project" value="InterPro"/>
</dbReference>